<evidence type="ECO:0000313" key="4">
    <source>
        <dbReference type="Proteomes" id="UP000093694"/>
    </source>
</evidence>
<evidence type="ECO:0000313" key="2">
    <source>
        <dbReference type="EMBL" id="OBR97459.1"/>
    </source>
</evidence>
<protein>
    <submittedName>
        <fullName evidence="1">Uncharacterized protein</fullName>
    </submittedName>
</protein>
<evidence type="ECO:0000313" key="3">
    <source>
        <dbReference type="Proteomes" id="UP000077384"/>
    </source>
</evidence>
<dbReference type="RefSeq" id="WP_082853596.1">
    <property type="nucleotide sequence ID" value="NZ_LITQ01000030.1"/>
</dbReference>
<reference evidence="1 3" key="1">
    <citation type="journal article" date="2015" name="Biotechnol. Bioeng.">
        <title>Genome sequence and phenotypic characterization of Caulobacter segnis.</title>
        <authorList>
            <person name="Patel S."/>
            <person name="Fletcher B."/>
            <person name="Scott D.C."/>
            <person name="Ely B."/>
        </authorList>
    </citation>
    <scope>NUCLEOTIDE SEQUENCE [LARGE SCALE GENOMIC DNA]</scope>
    <source>
        <strain evidence="1 3">PS02</strain>
    </source>
</reference>
<reference evidence="2 4" key="2">
    <citation type="journal article" date="2016" name="Front. Microbiol.">
        <title>Industrial Acetogenic Biocatalysts: A Comparative Metabolic and Genomic Analysis.</title>
        <authorList>
            <person name="Bengelsdorf F."/>
            <person name="Poehlein A."/>
            <person name="Sonja S."/>
            <person name="Erz C."/>
            <person name="Hummel T."/>
            <person name="Hoffmeister S."/>
            <person name="Daniel R."/>
            <person name="Durre P."/>
        </authorList>
    </citation>
    <scope>NUCLEOTIDE SEQUENCE [LARGE SCALE GENOMIC DNA]</scope>
    <source>
        <strain evidence="2 4">PTA-10522</strain>
    </source>
</reference>
<comment type="caution">
    <text evidence="1">The sequence shown here is derived from an EMBL/GenBank/DDBJ whole genome shotgun (WGS) entry which is preliminary data.</text>
</comment>
<organism evidence="1 3">
    <name type="scientific">Clostridium coskatii</name>
    <dbReference type="NCBI Taxonomy" id="1705578"/>
    <lineage>
        <taxon>Bacteria</taxon>
        <taxon>Bacillati</taxon>
        <taxon>Bacillota</taxon>
        <taxon>Clostridia</taxon>
        <taxon>Eubacteriales</taxon>
        <taxon>Clostridiaceae</taxon>
        <taxon>Clostridium</taxon>
    </lineage>
</organism>
<proteinExistence type="predicted"/>
<accession>A0A162J5S8</accession>
<gene>
    <name evidence="2" type="ORF">CLCOS_03150</name>
    <name evidence="1" type="ORF">WX73_02070</name>
</gene>
<sequence length="100" mass="11775">MLLTRYGPSVLDLDIYYGLELIKKVYEEKTNSMVWDMWLAKYPWMDKDNFISFEDFKKQMLGDPEKPKTKPKTKEEIYKQADDILKAFNKSKGGTSHGDI</sequence>
<dbReference type="Proteomes" id="UP000093694">
    <property type="component" value="Unassembled WGS sequence"/>
</dbReference>
<evidence type="ECO:0000313" key="1">
    <source>
        <dbReference type="EMBL" id="OAA90705.1"/>
    </source>
</evidence>
<dbReference type="AlphaFoldDB" id="A0A162J5S8"/>
<dbReference type="PATRIC" id="fig|1705578.3.peg.2328"/>
<dbReference type="EMBL" id="LROR01000023">
    <property type="protein sequence ID" value="OBR97459.1"/>
    <property type="molecule type" value="Genomic_DNA"/>
</dbReference>
<name>A0A162J5S8_9CLOT</name>
<dbReference type="EMBL" id="LITQ01000030">
    <property type="protein sequence ID" value="OAA90705.1"/>
    <property type="molecule type" value="Genomic_DNA"/>
</dbReference>
<dbReference type="Proteomes" id="UP000077384">
    <property type="component" value="Unassembled WGS sequence"/>
</dbReference>
<keyword evidence="4" id="KW-1185">Reference proteome</keyword>